<protein>
    <recommendedName>
        <fullName evidence="3">N-acetyltransferase domain-containing protein</fullName>
    </recommendedName>
</protein>
<dbReference type="InterPro" id="IPR016181">
    <property type="entry name" value="Acyl_CoA_acyltransferase"/>
</dbReference>
<dbReference type="Proteomes" id="UP001054925">
    <property type="component" value="Unassembled WGS sequence"/>
</dbReference>
<dbReference type="InterPro" id="IPR000182">
    <property type="entry name" value="GNAT_dom"/>
</dbReference>
<evidence type="ECO:0000313" key="5">
    <source>
        <dbReference type="Proteomes" id="UP001054925"/>
    </source>
</evidence>
<keyword evidence="2" id="KW-0012">Acyltransferase</keyword>
<name>A0AAV5G6N4_CORAM</name>
<evidence type="ECO:0000259" key="3">
    <source>
        <dbReference type="PROSITE" id="PS51186"/>
    </source>
</evidence>
<organism evidence="4 5">
    <name type="scientific">Corynebacterium ammoniagenes</name>
    <name type="common">Brevibacterium ammoniagenes</name>
    <dbReference type="NCBI Taxonomy" id="1697"/>
    <lineage>
        <taxon>Bacteria</taxon>
        <taxon>Bacillati</taxon>
        <taxon>Actinomycetota</taxon>
        <taxon>Actinomycetes</taxon>
        <taxon>Mycobacteriales</taxon>
        <taxon>Corynebacteriaceae</taxon>
        <taxon>Corynebacterium</taxon>
    </lineage>
</organism>
<reference evidence="4" key="1">
    <citation type="submission" date="2021-12" db="EMBL/GenBank/DDBJ databases">
        <title>Draft genome sequence of Corynebacterium ammoniagenes strain T-723.</title>
        <authorList>
            <person name="Matsuzawa M."/>
            <person name="Hiratani M."/>
            <person name="Abe I."/>
            <person name="Tsuji Y."/>
            <person name="Nakamura J."/>
        </authorList>
    </citation>
    <scope>NUCLEOTIDE SEQUENCE</scope>
    <source>
        <strain evidence="4">T-723</strain>
    </source>
</reference>
<dbReference type="InterPro" id="IPR050680">
    <property type="entry name" value="YpeA/RimI_acetyltransf"/>
</dbReference>
<gene>
    <name evidence="4" type="ORF">CAT723_02540</name>
</gene>
<dbReference type="Gene3D" id="3.40.630.30">
    <property type="match status" value="1"/>
</dbReference>
<accession>A0AAV5G6N4</accession>
<feature type="domain" description="N-acetyltransferase" evidence="3">
    <location>
        <begin position="15"/>
        <end position="193"/>
    </location>
</feature>
<dbReference type="GO" id="GO:0016747">
    <property type="term" value="F:acyltransferase activity, transferring groups other than amino-acyl groups"/>
    <property type="evidence" value="ECO:0007669"/>
    <property type="project" value="InterPro"/>
</dbReference>
<proteinExistence type="predicted"/>
<dbReference type="CDD" id="cd04301">
    <property type="entry name" value="NAT_SF"/>
    <property type="match status" value="1"/>
</dbReference>
<dbReference type="PROSITE" id="PS51186">
    <property type="entry name" value="GNAT"/>
    <property type="match status" value="1"/>
</dbReference>
<dbReference type="PANTHER" id="PTHR43420">
    <property type="entry name" value="ACETYLTRANSFERASE"/>
    <property type="match status" value="1"/>
</dbReference>
<evidence type="ECO:0000256" key="1">
    <source>
        <dbReference type="ARBA" id="ARBA00022679"/>
    </source>
</evidence>
<keyword evidence="1" id="KW-0808">Transferase</keyword>
<evidence type="ECO:0000313" key="4">
    <source>
        <dbReference type="EMBL" id="GJN41775.1"/>
    </source>
</evidence>
<comment type="caution">
    <text evidence="4">The sequence shown here is derived from an EMBL/GenBank/DDBJ whole genome shotgun (WGS) entry which is preliminary data.</text>
</comment>
<dbReference type="SUPFAM" id="SSF55729">
    <property type="entry name" value="Acyl-CoA N-acyltransferases (Nat)"/>
    <property type="match status" value="1"/>
</dbReference>
<dbReference type="AlphaFoldDB" id="A0AAV5G6N4"/>
<evidence type="ECO:0000256" key="2">
    <source>
        <dbReference type="ARBA" id="ARBA00023315"/>
    </source>
</evidence>
<sequence>MLGDMDLSSVNDTQLRVRLAQEEDRTYLLRLLYLTSVFGDESQVLPDSHIPDVERYVDDWSPLVDGGVIAMSDFHVPAGGAWLRYYTGDNKGAAYMGPQTPGADPHDESLWATEFDPESIPELCIAVERRYAGQGLGEILLNNVVDLAREQDAPAIALWVDADNPRARKLYEKAGFTDIAIPNAEPGAMIKYF</sequence>
<dbReference type="EMBL" id="BQKK01000001">
    <property type="protein sequence ID" value="GJN41775.1"/>
    <property type="molecule type" value="Genomic_DNA"/>
</dbReference>
<dbReference type="Pfam" id="PF00583">
    <property type="entry name" value="Acetyltransf_1"/>
    <property type="match status" value="1"/>
</dbReference>